<sequence>MSGPDTADHVSVHLTSCGHDDATAVFEALESAFPSGSKVRAVDTGAGAPTVWSTVVDARTRVAPGTTVPSPLGGAVTVDLFGAADPVRQVREELAAAFGVEDHGTVPGEHELETRLVLTAHPDHAPS</sequence>
<organism evidence="1 2">
    <name type="scientific">Streptomyces cinnamoneus</name>
    <name type="common">Streptoverticillium cinnamoneum</name>
    <dbReference type="NCBI Taxonomy" id="53446"/>
    <lineage>
        <taxon>Bacteria</taxon>
        <taxon>Bacillati</taxon>
        <taxon>Actinomycetota</taxon>
        <taxon>Actinomycetes</taxon>
        <taxon>Kitasatosporales</taxon>
        <taxon>Streptomycetaceae</taxon>
        <taxon>Streptomyces</taxon>
        <taxon>Streptomyces cinnamoneus group</taxon>
    </lineage>
</organism>
<gene>
    <name evidence="1" type="ORF">BLA24_05165</name>
</gene>
<dbReference type="AlphaFoldDB" id="A0A2G1XP54"/>
<comment type="caution">
    <text evidence="1">The sequence shown here is derived from an EMBL/GenBank/DDBJ whole genome shotgun (WGS) entry which is preliminary data.</text>
</comment>
<keyword evidence="2" id="KW-1185">Reference proteome</keyword>
<reference evidence="1 2" key="1">
    <citation type="journal article" date="2017" name="Biochemistry">
        <title>Identification of the Biosynthetic Pathway for the Antibiotic Bicyclomycin.</title>
        <authorList>
            <person name="Patteson J."/>
            <person name="Cai W."/>
            <person name="Johnson R.A."/>
            <person name="Santa Maria K."/>
            <person name="Li B."/>
        </authorList>
    </citation>
    <scope>NUCLEOTIDE SEQUENCE [LARGE SCALE GENOMIC DNA]</scope>
    <source>
        <strain evidence="1 2">ATCC 21532</strain>
    </source>
</reference>
<name>A0A2G1XP54_STRCJ</name>
<accession>A0A2G1XP54</accession>
<proteinExistence type="predicted"/>
<dbReference type="OrthoDB" id="4325844at2"/>
<dbReference type="RefSeq" id="WP_099197960.1">
    <property type="nucleotide sequence ID" value="NZ_JBIRXA010000031.1"/>
</dbReference>
<evidence type="ECO:0000313" key="2">
    <source>
        <dbReference type="Proteomes" id="UP000222531"/>
    </source>
</evidence>
<dbReference type="EMBL" id="NHZO01000070">
    <property type="protein sequence ID" value="PHQ52939.1"/>
    <property type="molecule type" value="Genomic_DNA"/>
</dbReference>
<dbReference type="Proteomes" id="UP000222531">
    <property type="component" value="Unassembled WGS sequence"/>
</dbReference>
<evidence type="ECO:0000313" key="1">
    <source>
        <dbReference type="EMBL" id="PHQ52939.1"/>
    </source>
</evidence>
<protein>
    <submittedName>
        <fullName evidence="1">Uncharacterized protein</fullName>
    </submittedName>
</protein>